<name>A0A1E7NEQ0_KITAU</name>
<dbReference type="RefSeq" id="WP_030557309.1">
    <property type="nucleotide sequence ID" value="NZ_BMUB01000022.1"/>
</dbReference>
<dbReference type="GeneID" id="97489132"/>
<dbReference type="Proteomes" id="UP000037395">
    <property type="component" value="Unassembled WGS sequence"/>
</dbReference>
<feature type="compositionally biased region" description="Low complexity" evidence="1">
    <location>
        <begin position="1"/>
        <end position="19"/>
    </location>
</feature>
<organism evidence="2 3">
    <name type="scientific">Kitasatospora aureofaciens</name>
    <name type="common">Streptomyces aureofaciens</name>
    <dbReference type="NCBI Taxonomy" id="1894"/>
    <lineage>
        <taxon>Bacteria</taxon>
        <taxon>Bacillati</taxon>
        <taxon>Actinomycetota</taxon>
        <taxon>Actinomycetes</taxon>
        <taxon>Kitasatosporales</taxon>
        <taxon>Streptomycetaceae</taxon>
        <taxon>Kitasatospora</taxon>
    </lineage>
</organism>
<proteinExistence type="predicted"/>
<feature type="region of interest" description="Disordered" evidence="1">
    <location>
        <begin position="1"/>
        <end position="27"/>
    </location>
</feature>
<sequence length="94" mass="9285">MTRASARSTSSWSPRTATPGTGTWRLEGGAGLDAAAAVLGMVRSEMGSTARGAGRSGAQHAMAVNETALAFILGGSAPGWVLPALQDDPASAGS</sequence>
<evidence type="ECO:0000256" key="1">
    <source>
        <dbReference type="SAM" id="MobiDB-lite"/>
    </source>
</evidence>
<comment type="caution">
    <text evidence="2">The sequence shown here is derived from an EMBL/GenBank/DDBJ whole genome shotgun (WGS) entry which is preliminary data.</text>
</comment>
<evidence type="ECO:0000313" key="2">
    <source>
        <dbReference type="EMBL" id="OEV38963.1"/>
    </source>
</evidence>
<protein>
    <submittedName>
        <fullName evidence="2">Uncharacterized protein</fullName>
    </submittedName>
</protein>
<reference evidence="2" key="1">
    <citation type="submission" date="2016-08" db="EMBL/GenBank/DDBJ databases">
        <title>Sequencing, Assembly and Comparative Genomics of S. aureofaciens ATCC 10762.</title>
        <authorList>
            <person name="Gradnigo J.S."/>
            <person name="Johnson N."/>
            <person name="Somerville G.A."/>
        </authorList>
    </citation>
    <scope>NUCLEOTIDE SEQUENCE [LARGE SCALE GENOMIC DNA]</scope>
    <source>
        <strain evidence="2">ATCC 10762</strain>
    </source>
</reference>
<gene>
    <name evidence="2" type="ORF">HS99_0017780</name>
</gene>
<keyword evidence="3" id="KW-1185">Reference proteome</keyword>
<accession>A0A1E7NEQ0</accession>
<dbReference type="AlphaFoldDB" id="A0A1E7NEQ0"/>
<evidence type="ECO:0000313" key="3">
    <source>
        <dbReference type="Proteomes" id="UP000037395"/>
    </source>
</evidence>
<dbReference type="EMBL" id="JPRF03000002">
    <property type="protein sequence ID" value="OEV38963.1"/>
    <property type="molecule type" value="Genomic_DNA"/>
</dbReference>